<evidence type="ECO:0000259" key="9">
    <source>
        <dbReference type="Pfam" id="PF08281"/>
    </source>
</evidence>
<evidence type="ECO:0000256" key="4">
    <source>
        <dbReference type="ARBA" id="ARBA00023082"/>
    </source>
</evidence>
<evidence type="ECO:0000256" key="1">
    <source>
        <dbReference type="ARBA" id="ARBA00010641"/>
    </source>
</evidence>
<dbReference type="InterPro" id="IPR014284">
    <property type="entry name" value="RNA_pol_sigma-70_dom"/>
</dbReference>
<evidence type="ECO:0000313" key="10">
    <source>
        <dbReference type="EMBL" id="GEN88163.1"/>
    </source>
</evidence>
<dbReference type="EMBL" id="BJYM01000012">
    <property type="protein sequence ID" value="GEN88163.1"/>
    <property type="molecule type" value="Genomic_DNA"/>
</dbReference>
<dbReference type="OrthoDB" id="2381154at2"/>
<dbReference type="Pfam" id="PF08281">
    <property type="entry name" value="Sigma70_r4_2"/>
    <property type="match status" value="1"/>
</dbReference>
<keyword evidence="3 7" id="KW-0805">Transcription regulation</keyword>
<dbReference type="InterPro" id="IPR032710">
    <property type="entry name" value="NTF2-like_dom_sf"/>
</dbReference>
<evidence type="ECO:0000313" key="11">
    <source>
        <dbReference type="Proteomes" id="UP000321558"/>
    </source>
</evidence>
<proteinExistence type="inferred from homology"/>
<dbReference type="GO" id="GO:0016987">
    <property type="term" value="F:sigma factor activity"/>
    <property type="evidence" value="ECO:0007669"/>
    <property type="project" value="UniProtKB-KW"/>
</dbReference>
<evidence type="ECO:0000256" key="5">
    <source>
        <dbReference type="ARBA" id="ARBA00023125"/>
    </source>
</evidence>
<keyword evidence="4 7" id="KW-0731">Sigma factor</keyword>
<evidence type="ECO:0000256" key="6">
    <source>
        <dbReference type="ARBA" id="ARBA00023163"/>
    </source>
</evidence>
<dbReference type="Gene3D" id="1.10.1740.10">
    <property type="match status" value="1"/>
</dbReference>
<reference evidence="10 11" key="1">
    <citation type="submission" date="2019-07" db="EMBL/GenBank/DDBJ databases">
        <title>Whole genome shotgun sequence of Oceanobacillus sojae NBRC 105379.</title>
        <authorList>
            <person name="Hosoyama A."/>
            <person name="Uohara A."/>
            <person name="Ohji S."/>
            <person name="Ichikawa N."/>
        </authorList>
    </citation>
    <scope>NUCLEOTIDE SEQUENCE [LARGE SCALE GENOMIC DNA]</scope>
    <source>
        <strain evidence="10 11">NBRC 105379</strain>
    </source>
</reference>
<dbReference type="RefSeq" id="WP_147211102.1">
    <property type="nucleotide sequence ID" value="NZ_BJYM01000012.1"/>
</dbReference>
<organism evidence="10 11">
    <name type="scientific">Oceanobacillus sojae</name>
    <dbReference type="NCBI Taxonomy" id="582851"/>
    <lineage>
        <taxon>Bacteria</taxon>
        <taxon>Bacillati</taxon>
        <taxon>Bacillota</taxon>
        <taxon>Bacilli</taxon>
        <taxon>Bacillales</taxon>
        <taxon>Bacillaceae</taxon>
        <taxon>Oceanobacillus</taxon>
    </lineage>
</organism>
<comment type="caution">
    <text evidence="10">The sequence shown here is derived from an EMBL/GenBank/DDBJ whole genome shotgun (WGS) entry which is preliminary data.</text>
</comment>
<dbReference type="Pfam" id="PF04542">
    <property type="entry name" value="Sigma70_r2"/>
    <property type="match status" value="1"/>
</dbReference>
<dbReference type="Proteomes" id="UP000321558">
    <property type="component" value="Unassembled WGS sequence"/>
</dbReference>
<accession>A0A511ZL19</accession>
<feature type="domain" description="RNA polymerase sigma factor 70 region 4 type 2" evidence="9">
    <location>
        <begin position="113"/>
        <end position="165"/>
    </location>
</feature>
<dbReference type="PROSITE" id="PS01063">
    <property type="entry name" value="SIGMA70_ECF"/>
    <property type="match status" value="1"/>
</dbReference>
<dbReference type="SUPFAM" id="SSF88659">
    <property type="entry name" value="Sigma3 and sigma4 domains of RNA polymerase sigma factors"/>
    <property type="match status" value="1"/>
</dbReference>
<dbReference type="PANTHER" id="PTHR43133">
    <property type="entry name" value="RNA POLYMERASE ECF-TYPE SIGMA FACTO"/>
    <property type="match status" value="1"/>
</dbReference>
<dbReference type="GO" id="GO:0006950">
    <property type="term" value="P:response to stress"/>
    <property type="evidence" value="ECO:0007669"/>
    <property type="project" value="UniProtKB-ARBA"/>
</dbReference>
<dbReference type="Gene3D" id="1.10.10.10">
    <property type="entry name" value="Winged helix-like DNA-binding domain superfamily/Winged helix DNA-binding domain"/>
    <property type="match status" value="1"/>
</dbReference>
<dbReference type="InterPro" id="IPR036388">
    <property type="entry name" value="WH-like_DNA-bd_sf"/>
</dbReference>
<evidence type="ECO:0000259" key="8">
    <source>
        <dbReference type="Pfam" id="PF04542"/>
    </source>
</evidence>
<keyword evidence="6 7" id="KW-0804">Transcription</keyword>
<comment type="similarity">
    <text evidence="1 7">Belongs to the sigma-70 factor family. ECF subfamily.</text>
</comment>
<keyword evidence="5 7" id="KW-0238">DNA-binding</keyword>
<dbReference type="InterPro" id="IPR013325">
    <property type="entry name" value="RNA_pol_sigma_r2"/>
</dbReference>
<dbReference type="AlphaFoldDB" id="A0A511ZL19"/>
<keyword evidence="11" id="KW-1185">Reference proteome</keyword>
<dbReference type="GO" id="GO:0003677">
    <property type="term" value="F:DNA binding"/>
    <property type="evidence" value="ECO:0007669"/>
    <property type="project" value="UniProtKB-KW"/>
</dbReference>
<gene>
    <name evidence="10" type="ORF">OSO01_29020</name>
</gene>
<name>A0A511ZL19_9BACI</name>
<dbReference type="InterPro" id="IPR000838">
    <property type="entry name" value="RNA_pol_sigma70_ECF_CS"/>
</dbReference>
<dbReference type="InterPro" id="IPR013249">
    <property type="entry name" value="RNA_pol_sigma70_r4_t2"/>
</dbReference>
<dbReference type="SUPFAM" id="SSF54427">
    <property type="entry name" value="NTF2-like"/>
    <property type="match status" value="1"/>
</dbReference>
<protein>
    <recommendedName>
        <fullName evidence="7">RNA polymerase sigma factor</fullName>
    </recommendedName>
</protein>
<dbReference type="InterPro" id="IPR013324">
    <property type="entry name" value="RNA_pol_sigma_r3/r4-like"/>
</dbReference>
<evidence type="ECO:0000256" key="3">
    <source>
        <dbReference type="ARBA" id="ARBA00023015"/>
    </source>
</evidence>
<feature type="domain" description="RNA polymerase sigma-70 region 2" evidence="8">
    <location>
        <begin position="24"/>
        <end position="89"/>
    </location>
</feature>
<dbReference type="InterPro" id="IPR039425">
    <property type="entry name" value="RNA_pol_sigma-70-like"/>
</dbReference>
<dbReference type="GO" id="GO:0006352">
    <property type="term" value="P:DNA-templated transcription initiation"/>
    <property type="evidence" value="ECO:0007669"/>
    <property type="project" value="InterPro"/>
</dbReference>
<dbReference type="InterPro" id="IPR007627">
    <property type="entry name" value="RNA_pol_sigma70_r2"/>
</dbReference>
<comment type="subunit">
    <text evidence="2">Interacts transiently with the RNA polymerase catalytic core formed by RpoA, RpoB, RpoC and RpoZ (2 alpha, 1 beta, 1 beta' and 1 omega subunit) to form the RNA polymerase holoenzyme that can initiate transcription.</text>
</comment>
<dbReference type="NCBIfam" id="TIGR02937">
    <property type="entry name" value="sigma70-ECF"/>
    <property type="match status" value="1"/>
</dbReference>
<evidence type="ECO:0000256" key="7">
    <source>
        <dbReference type="RuleBase" id="RU000716"/>
    </source>
</evidence>
<sequence>MSIDNLNGLSNNLRKIEREFKQIIEPYRTDLWRYCLNLTQSPWDAEDLVQETLLKSLSVLAKLFQSVDTKAYLFKIATNLWIDQKRKQKHIDLPYNDLLFQDISATESFQLMENLSELVSHLTPTQYIALVLTEAFQFKGKEAAEIMSTSESAVYTNISRARQTLRDISNPEIAAASKRTKPINNISPTAAVELLLKGFRNKNPELIASLMDENVITDITHSGLEYGKDEVEKNSLKDWAEIVQKQHEIVSDYIELWGRPVIIELERKLDTHLYLNNIHYVEMNNDKITYWKFYCFSWDMMQLAAKELDVKLNAAYFYHIF</sequence>
<dbReference type="PANTHER" id="PTHR43133:SF8">
    <property type="entry name" value="RNA POLYMERASE SIGMA FACTOR HI_1459-RELATED"/>
    <property type="match status" value="1"/>
</dbReference>
<evidence type="ECO:0000256" key="2">
    <source>
        <dbReference type="ARBA" id="ARBA00011344"/>
    </source>
</evidence>
<dbReference type="SUPFAM" id="SSF88946">
    <property type="entry name" value="Sigma2 domain of RNA polymerase sigma factors"/>
    <property type="match status" value="1"/>
</dbReference>